<dbReference type="EMBL" id="BPFH01000010">
    <property type="protein sequence ID" value="GIT97021.1"/>
    <property type="molecule type" value="Genomic_DNA"/>
</dbReference>
<gene>
    <name evidence="2" type="ORF">JANAI62_36440</name>
</gene>
<evidence type="ECO:0000256" key="1">
    <source>
        <dbReference type="SAM" id="MobiDB-lite"/>
    </source>
</evidence>
<keyword evidence="3" id="KW-1185">Reference proteome</keyword>
<proteinExistence type="predicted"/>
<reference evidence="2 3" key="1">
    <citation type="submission" date="2021-05" db="EMBL/GenBank/DDBJ databases">
        <title>Bacteria Genome sequencing.</title>
        <authorList>
            <person name="Takabe Y."/>
            <person name="Nakajima Y."/>
            <person name="Suzuki S."/>
            <person name="Shiozaki T."/>
        </authorList>
    </citation>
    <scope>NUCLEOTIDE SEQUENCE [LARGE SCALE GENOMIC DNA]</scope>
    <source>
        <strain evidence="2 3">AI_62</strain>
    </source>
</reference>
<name>A0ABQ4NRN4_9RHOB</name>
<comment type="caution">
    <text evidence="2">The sequence shown here is derived from an EMBL/GenBank/DDBJ whole genome shotgun (WGS) entry which is preliminary data.</text>
</comment>
<organism evidence="2 3">
    <name type="scientific">Jannaschia pagri</name>
    <dbReference type="NCBI Taxonomy" id="2829797"/>
    <lineage>
        <taxon>Bacteria</taxon>
        <taxon>Pseudomonadati</taxon>
        <taxon>Pseudomonadota</taxon>
        <taxon>Alphaproteobacteria</taxon>
        <taxon>Rhodobacterales</taxon>
        <taxon>Roseobacteraceae</taxon>
        <taxon>Jannaschia</taxon>
    </lineage>
</organism>
<evidence type="ECO:0000313" key="3">
    <source>
        <dbReference type="Proteomes" id="UP000786693"/>
    </source>
</evidence>
<dbReference type="Proteomes" id="UP000786693">
    <property type="component" value="Unassembled WGS sequence"/>
</dbReference>
<accession>A0ABQ4NRN4</accession>
<sequence>MVQTGPPFWPKQKDAAMTKHAQHMVHAQTIDAVRRPDGPGPTIGAAMSKSKEICVKPHACRRLGPAIRIGGVFRRQVSYRANPPLAEDIPNAA</sequence>
<evidence type="ECO:0000313" key="2">
    <source>
        <dbReference type="EMBL" id="GIT97021.1"/>
    </source>
</evidence>
<protein>
    <submittedName>
        <fullName evidence="2">Uncharacterized protein</fullName>
    </submittedName>
</protein>
<feature type="region of interest" description="Disordered" evidence="1">
    <location>
        <begin position="1"/>
        <end position="25"/>
    </location>
</feature>